<feature type="region of interest" description="Disordered" evidence="1">
    <location>
        <begin position="47"/>
        <end position="129"/>
    </location>
</feature>
<keyword evidence="2" id="KW-0472">Membrane</keyword>
<keyword evidence="2" id="KW-1133">Transmembrane helix</keyword>
<comment type="caution">
    <text evidence="3">The sequence shown here is derived from an EMBL/GenBank/DDBJ whole genome shotgun (WGS) entry which is preliminary data.</text>
</comment>
<feature type="transmembrane region" description="Helical" evidence="2">
    <location>
        <begin position="182"/>
        <end position="205"/>
    </location>
</feature>
<keyword evidence="4" id="KW-1185">Reference proteome</keyword>
<protein>
    <recommendedName>
        <fullName evidence="5">DUF4190 domain-containing protein</fullName>
    </recommendedName>
</protein>
<dbReference type="EMBL" id="JAFEJT020000019">
    <property type="protein sequence ID" value="MCH9275836.1"/>
    <property type="molecule type" value="Genomic_DNA"/>
</dbReference>
<feature type="transmembrane region" description="Helical" evidence="2">
    <location>
        <begin position="146"/>
        <end position="170"/>
    </location>
</feature>
<sequence>MTDSQNTNGDQPGEGQTAGATPNGAPQYGQYQQPEYGAMVSQYPAGYNPYVYGAPDPTPATPAANAQPSMGPAAPSNAGYAQSDPYAASGRQPAQGNAGYGRPPYMQQFPQPQQPQQTADGHTPRYFHGIDVNDPRQNPLYGHWDAYAIIALVCALFFPVPVLPAVMGAISMWRTRTLNMKGFWLAFIAVFVNVFFTIMSVWLVMNGMSVLDYYQEMLNMIEGGTAGTGGTGDGPISA</sequence>
<reference evidence="3 4" key="2">
    <citation type="journal article" date="2021" name="Syst. Appl. Microbiol.">
        <title>Phylogenetic classification of ten novel species belonging to the genus Bifidobacterium comprising B. phasiani sp. nov., B. pongonis sp. nov., B. saguinibicoloris sp. nov., B. colobi sp. nov., B. simiiventris sp. nov., B. santillanense sp. nov., B. miconis sp. nov., B. amazonense sp. nov., B. pluvialisilvae sp. nov., and B. miconisargentati sp. nov.</title>
        <authorList>
            <person name="Lugli G.A."/>
            <person name="Calvete-Torre I."/>
            <person name="Alessandri G."/>
            <person name="Milani C."/>
            <person name="Turroni F."/>
            <person name="Laiolo P."/>
            <person name="Ossiprandi M.C."/>
            <person name="Margolles A."/>
            <person name="Ruiz L."/>
            <person name="Ventura M."/>
        </authorList>
    </citation>
    <scope>NUCLEOTIDE SEQUENCE [LARGE SCALE GENOMIC DNA]</scope>
    <source>
        <strain evidence="3 4">MA1</strain>
    </source>
</reference>
<keyword evidence="2" id="KW-0812">Transmembrane</keyword>
<dbReference type="Proteomes" id="UP000710815">
    <property type="component" value="Unassembled WGS sequence"/>
</dbReference>
<name>A0ABS9VUR2_9BIFI</name>
<organism evidence="3 4">
    <name type="scientific">Bifidobacterium amazonense</name>
    <dbReference type="NCBI Taxonomy" id="2809027"/>
    <lineage>
        <taxon>Bacteria</taxon>
        <taxon>Bacillati</taxon>
        <taxon>Actinomycetota</taxon>
        <taxon>Actinomycetes</taxon>
        <taxon>Bifidobacteriales</taxon>
        <taxon>Bifidobacteriaceae</taxon>
        <taxon>Bifidobacterium</taxon>
    </lineage>
</organism>
<feature type="compositionally biased region" description="Polar residues" evidence="1">
    <location>
        <begin position="1"/>
        <end position="10"/>
    </location>
</feature>
<accession>A0ABS9VUR2</accession>
<evidence type="ECO:0000256" key="1">
    <source>
        <dbReference type="SAM" id="MobiDB-lite"/>
    </source>
</evidence>
<evidence type="ECO:0000256" key="2">
    <source>
        <dbReference type="SAM" id="Phobius"/>
    </source>
</evidence>
<feature type="compositionally biased region" description="Low complexity" evidence="1">
    <location>
        <begin position="22"/>
        <end position="33"/>
    </location>
</feature>
<evidence type="ECO:0000313" key="3">
    <source>
        <dbReference type="EMBL" id="MCH9275836.1"/>
    </source>
</evidence>
<evidence type="ECO:0000313" key="4">
    <source>
        <dbReference type="Proteomes" id="UP000710815"/>
    </source>
</evidence>
<proteinExistence type="predicted"/>
<dbReference type="RefSeq" id="WP_241513553.1">
    <property type="nucleotide sequence ID" value="NZ_JAFEJT020000019.1"/>
</dbReference>
<feature type="compositionally biased region" description="Low complexity" evidence="1">
    <location>
        <begin position="103"/>
        <end position="117"/>
    </location>
</feature>
<feature type="region of interest" description="Disordered" evidence="1">
    <location>
        <begin position="1"/>
        <end position="33"/>
    </location>
</feature>
<gene>
    <name evidence="3" type="ORF">JS533_006065</name>
</gene>
<evidence type="ECO:0008006" key="5">
    <source>
        <dbReference type="Google" id="ProtNLM"/>
    </source>
</evidence>
<reference evidence="3 4" key="1">
    <citation type="journal article" date="2021" name="Environ. Microbiol.">
        <title>Genetic insights into the dark matter of the mammalian gut microbiota through targeted genome reconstruction.</title>
        <authorList>
            <person name="Lugli G.A."/>
            <person name="Alessandri G."/>
            <person name="Milani C."/>
            <person name="Viappiani A."/>
            <person name="Fontana F."/>
            <person name="Tarracchini C."/>
            <person name="Mancabelli L."/>
            <person name="Argentini C."/>
            <person name="Ruiz L."/>
            <person name="Margolles A."/>
            <person name="van Sinderen D."/>
            <person name="Turroni F."/>
            <person name="Ventura M."/>
        </authorList>
    </citation>
    <scope>NUCLEOTIDE SEQUENCE [LARGE SCALE GENOMIC DNA]</scope>
    <source>
        <strain evidence="3 4">MA1</strain>
    </source>
</reference>